<evidence type="ECO:0000313" key="7">
    <source>
        <dbReference type="Proteomes" id="UP000001411"/>
    </source>
</evidence>
<sequence>MDIKQLRYFVEVARREHISDAALELNIAQSAISRQITQLEKELGVTLFKRSGRNIILTVEGRQLLSQATQILELMDKTIHSFQQHVSHNQQTIYIGYEESDASQMILPLIQTFEQQSNSTMIPQLTKHDKLLDQILSNQLDLAITEFTPVLERETHLRVMPLFEENYYMYVPKSHPLAMTVHPPLSQFTNQSLYCLEPMTSSIKSKLIEKTKAQVRMISDMKLAQHILSHNKGFIISSQNSLLYDHVNWTKIPLNHTELKRMLCVVMRKDNKKNDINIAWNLICTLLNKSTIY</sequence>
<reference evidence="6 7" key="1">
    <citation type="journal article" date="2003" name="Mol. Microbiol.">
        <title>Genome-based analysis of virulence genes in a non-biofilm-forming Staphylococcus epidermidis strain (ATCC 12228).</title>
        <authorList>
            <person name="Zhang Y.Q."/>
            <person name="Ren S.X."/>
            <person name="Li H.L."/>
            <person name="Wang Y.X."/>
            <person name="Fu G."/>
            <person name="Yang J."/>
            <person name="Qin Z.Q."/>
            <person name="Miao Y.G."/>
            <person name="Wang W.Y."/>
            <person name="Chen R.S."/>
            <person name="Shen Y."/>
            <person name="Chen Z."/>
            <person name="Yuan Z.H."/>
            <person name="Zhao G.P."/>
            <person name="Qu D."/>
            <person name="Danchin A."/>
            <person name="Wen Y.M."/>
        </authorList>
    </citation>
    <scope>NUCLEOTIDE SEQUENCE [LARGE SCALE GENOMIC DNA]</scope>
    <source>
        <strain evidence="7">ATCC 12228 / FDA PCI 1200</strain>
    </source>
</reference>
<dbReference type="GeneID" id="50019624"/>
<dbReference type="PROSITE" id="PS50931">
    <property type="entry name" value="HTH_LYSR"/>
    <property type="match status" value="1"/>
</dbReference>
<keyword evidence="4" id="KW-0804">Transcription</keyword>
<dbReference type="PRINTS" id="PR00039">
    <property type="entry name" value="HTHLYSR"/>
</dbReference>
<dbReference type="NCBIfam" id="NF047354">
    <property type="entry name" value="trans_reg_GltC"/>
    <property type="match status" value="1"/>
</dbReference>
<evidence type="ECO:0000256" key="2">
    <source>
        <dbReference type="ARBA" id="ARBA00023015"/>
    </source>
</evidence>
<evidence type="ECO:0000259" key="5">
    <source>
        <dbReference type="PROSITE" id="PS50931"/>
    </source>
</evidence>
<dbReference type="GO" id="GO:0003677">
    <property type="term" value="F:DNA binding"/>
    <property type="evidence" value="ECO:0007669"/>
    <property type="project" value="UniProtKB-KW"/>
</dbReference>
<dbReference type="Pfam" id="PF00126">
    <property type="entry name" value="HTH_1"/>
    <property type="match status" value="1"/>
</dbReference>
<dbReference type="eggNOG" id="COG0583">
    <property type="taxonomic scope" value="Bacteria"/>
</dbReference>
<dbReference type="InterPro" id="IPR005119">
    <property type="entry name" value="LysR_subst-bd"/>
</dbReference>
<dbReference type="PANTHER" id="PTHR30346">
    <property type="entry name" value="TRANSCRIPTIONAL DUAL REGULATOR HCAR-RELATED"/>
    <property type="match status" value="1"/>
</dbReference>
<dbReference type="FunFam" id="1.10.10.10:FF:000001">
    <property type="entry name" value="LysR family transcriptional regulator"/>
    <property type="match status" value="1"/>
</dbReference>
<feature type="domain" description="HTH lysR-type" evidence="5">
    <location>
        <begin position="1"/>
        <end position="58"/>
    </location>
</feature>
<proteinExistence type="inferred from homology"/>
<accession>A0A0H2VIF3</accession>
<dbReference type="Gene3D" id="1.10.10.10">
    <property type="entry name" value="Winged helix-like DNA-binding domain superfamily/Winged helix DNA-binding domain"/>
    <property type="match status" value="1"/>
</dbReference>
<name>A0A0H2VIF3_STAES</name>
<evidence type="ECO:0000256" key="3">
    <source>
        <dbReference type="ARBA" id="ARBA00023125"/>
    </source>
</evidence>
<dbReference type="Gene3D" id="3.40.190.290">
    <property type="match status" value="1"/>
</dbReference>
<evidence type="ECO:0000256" key="1">
    <source>
        <dbReference type="ARBA" id="ARBA00009437"/>
    </source>
</evidence>
<dbReference type="PATRIC" id="fig|176280.10.peg.2256"/>
<dbReference type="RefSeq" id="WP_002456837.1">
    <property type="nucleotide sequence ID" value="NC_004461.1"/>
</dbReference>
<dbReference type="PANTHER" id="PTHR30346:SF28">
    <property type="entry name" value="HTH-TYPE TRANSCRIPTIONAL REGULATOR CYNR"/>
    <property type="match status" value="1"/>
</dbReference>
<comment type="similarity">
    <text evidence="1">Belongs to the LysR transcriptional regulatory family.</text>
</comment>
<dbReference type="SUPFAM" id="SSF53850">
    <property type="entry name" value="Periplasmic binding protein-like II"/>
    <property type="match status" value="1"/>
</dbReference>
<dbReference type="SUPFAM" id="SSF46785">
    <property type="entry name" value="Winged helix' DNA-binding domain"/>
    <property type="match status" value="1"/>
</dbReference>
<dbReference type="InterPro" id="IPR000847">
    <property type="entry name" value="LysR_HTH_N"/>
</dbReference>
<dbReference type="CDD" id="cd05466">
    <property type="entry name" value="PBP2_LTTR_substrate"/>
    <property type="match status" value="1"/>
</dbReference>
<gene>
    <name evidence="6" type="ordered locus">SE_2313</name>
</gene>
<dbReference type="AlphaFoldDB" id="A0A0H2VIF3"/>
<dbReference type="GO" id="GO:0003700">
    <property type="term" value="F:DNA-binding transcription factor activity"/>
    <property type="evidence" value="ECO:0007669"/>
    <property type="project" value="InterPro"/>
</dbReference>
<protein>
    <submittedName>
        <fullName evidence="6">Transcription activator of glutamate synthase operon</fullName>
    </submittedName>
</protein>
<dbReference type="EMBL" id="AE015929">
    <property type="protein sequence ID" value="AAO05955.1"/>
    <property type="molecule type" value="Genomic_DNA"/>
</dbReference>
<keyword evidence="3" id="KW-0238">DNA-binding</keyword>
<dbReference type="GO" id="GO:0032993">
    <property type="term" value="C:protein-DNA complex"/>
    <property type="evidence" value="ECO:0007669"/>
    <property type="project" value="TreeGrafter"/>
</dbReference>
<dbReference type="InterPro" id="IPR036390">
    <property type="entry name" value="WH_DNA-bd_sf"/>
</dbReference>
<organism evidence="6 7">
    <name type="scientific">Staphylococcus epidermidis (strain ATCC 12228 / FDA PCI 1200)</name>
    <dbReference type="NCBI Taxonomy" id="176280"/>
    <lineage>
        <taxon>Bacteria</taxon>
        <taxon>Bacillati</taxon>
        <taxon>Bacillota</taxon>
        <taxon>Bacilli</taxon>
        <taxon>Bacillales</taxon>
        <taxon>Staphylococcaceae</taxon>
        <taxon>Staphylococcus</taxon>
    </lineage>
</organism>
<dbReference type="Pfam" id="PF03466">
    <property type="entry name" value="LysR_substrate"/>
    <property type="match status" value="1"/>
</dbReference>
<dbReference type="InterPro" id="IPR036388">
    <property type="entry name" value="WH-like_DNA-bd_sf"/>
</dbReference>
<evidence type="ECO:0000256" key="4">
    <source>
        <dbReference type="ARBA" id="ARBA00023163"/>
    </source>
</evidence>
<dbReference type="OrthoDB" id="9803735at2"/>
<keyword evidence="2" id="KW-0805">Transcription regulation</keyword>
<dbReference type="KEGG" id="sep:SE_2313"/>
<dbReference type="HOGENOM" id="CLU_039613_15_0_9"/>
<evidence type="ECO:0000313" key="6">
    <source>
        <dbReference type="EMBL" id="AAO05955.1"/>
    </source>
</evidence>
<dbReference type="Proteomes" id="UP000001411">
    <property type="component" value="Chromosome"/>
</dbReference>